<sequence>MPKGILINNCLINIDHIAIIHFQEEKKKIIIITIDSGLPTAITFKTKEEYNKYYKLLRSLFKLVIERKND</sequence>
<evidence type="ECO:0000313" key="2">
    <source>
        <dbReference type="Proteomes" id="UP000010793"/>
    </source>
</evidence>
<evidence type="ECO:0000313" key="1">
    <source>
        <dbReference type="EMBL" id="AGA66090.1"/>
    </source>
</evidence>
<dbReference type="RefSeq" id="WP_015274217.1">
    <property type="nucleotide sequence ID" value="NC_019908.1"/>
</dbReference>
<protein>
    <submittedName>
        <fullName evidence="1">Uncharacterized protein</fullName>
    </submittedName>
</protein>
<dbReference type="KEGG" id="bpip:BPP43_04000"/>
<accession>A0A3B6VJL3</accession>
<dbReference type="EMBL" id="CP002873">
    <property type="protein sequence ID" value="AGA66090.1"/>
    <property type="molecule type" value="Genomic_DNA"/>
</dbReference>
<name>A0A3B6VJL3_BRAPL</name>
<dbReference type="Proteomes" id="UP000010793">
    <property type="component" value="Chromosome"/>
</dbReference>
<keyword evidence="2" id="KW-1185">Reference proteome</keyword>
<organism evidence="1 2">
    <name type="scientific">Brachyspira pilosicoli P43/6/78</name>
    <dbReference type="NCBI Taxonomy" id="1042417"/>
    <lineage>
        <taxon>Bacteria</taxon>
        <taxon>Pseudomonadati</taxon>
        <taxon>Spirochaetota</taxon>
        <taxon>Spirochaetia</taxon>
        <taxon>Brachyspirales</taxon>
        <taxon>Brachyspiraceae</taxon>
        <taxon>Brachyspira</taxon>
    </lineage>
</organism>
<proteinExistence type="predicted"/>
<reference evidence="1 2" key="1">
    <citation type="journal article" date="2013" name="Genome Announc.">
        <title>Complete Genome Sequence of the Porcine Strain Brachyspira pilosicoli P43/6/78(T.).</title>
        <authorList>
            <person name="Lin C."/>
            <person name="den Bakker H.C."/>
            <person name="Suzuki H."/>
            <person name="Lefebure T."/>
            <person name="Ponnala L."/>
            <person name="Sun Q."/>
            <person name="Stanhope M.J."/>
            <person name="Wiedmann M."/>
            <person name="Duhamel G.E."/>
        </authorList>
    </citation>
    <scope>NUCLEOTIDE SEQUENCE [LARGE SCALE GENOMIC DNA]</scope>
    <source>
        <strain evidence="1 2">P43/6/78</strain>
    </source>
</reference>
<gene>
    <name evidence="1" type="ORF">BPP43_04000</name>
</gene>
<dbReference type="AlphaFoldDB" id="A0A3B6VJL3"/>